<accession>A0A1V3ILQ2</accession>
<dbReference type="InterPro" id="IPR029068">
    <property type="entry name" value="Glyas_Bleomycin-R_OHBP_Dase"/>
</dbReference>
<evidence type="ECO:0000313" key="1">
    <source>
        <dbReference type="EMBL" id="OOF42855.1"/>
    </source>
</evidence>
<name>A0A1V3ILQ2_9PAST</name>
<dbReference type="Proteomes" id="UP000189433">
    <property type="component" value="Unassembled WGS sequence"/>
</dbReference>
<dbReference type="Pfam" id="PF06185">
    <property type="entry name" value="YecM"/>
    <property type="match status" value="1"/>
</dbReference>
<proteinExistence type="predicted"/>
<reference evidence="1 2" key="1">
    <citation type="submission" date="2016-10" db="EMBL/GenBank/DDBJ databases">
        <title>Rodentibacter gen. nov. and new species.</title>
        <authorList>
            <person name="Christensen H."/>
        </authorList>
    </citation>
    <scope>NUCLEOTIDE SEQUENCE [LARGE SCALE GENOMIC DNA]</scope>
    <source>
        <strain evidence="1 2">CCUG17206</strain>
    </source>
</reference>
<dbReference type="NCBIfam" id="NF008680">
    <property type="entry name" value="PRK11700.1-3"/>
    <property type="match status" value="1"/>
</dbReference>
<organism evidence="1 2">
    <name type="scientific">Rodentibacter rarus</name>
    <dbReference type="NCBI Taxonomy" id="1908260"/>
    <lineage>
        <taxon>Bacteria</taxon>
        <taxon>Pseudomonadati</taxon>
        <taxon>Pseudomonadota</taxon>
        <taxon>Gammaproteobacteria</taxon>
        <taxon>Pasteurellales</taxon>
        <taxon>Pasteurellaceae</taxon>
        <taxon>Rodentibacter</taxon>
    </lineage>
</organism>
<protein>
    <submittedName>
        <fullName evidence="1">Metalloprotein</fullName>
    </submittedName>
</protein>
<dbReference type="GO" id="GO:0005829">
    <property type="term" value="C:cytosol"/>
    <property type="evidence" value="ECO:0007669"/>
    <property type="project" value="TreeGrafter"/>
</dbReference>
<dbReference type="RefSeq" id="WP_077416319.1">
    <property type="nucleotide sequence ID" value="NZ_MLHI01000016.1"/>
</dbReference>
<evidence type="ECO:0000313" key="2">
    <source>
        <dbReference type="Proteomes" id="UP000189433"/>
    </source>
</evidence>
<keyword evidence="2" id="KW-1185">Reference proteome</keyword>
<dbReference type="AlphaFoldDB" id="A0A1V3ILQ2"/>
<comment type="caution">
    <text evidence="1">The sequence shown here is derived from an EMBL/GenBank/DDBJ whole genome shotgun (WGS) entry which is preliminary data.</text>
</comment>
<dbReference type="PANTHER" id="PTHR37519">
    <property type="match status" value="1"/>
</dbReference>
<dbReference type="SUPFAM" id="SSF54593">
    <property type="entry name" value="Glyoxalase/Bleomycin resistance protein/Dihydroxybiphenyl dioxygenase"/>
    <property type="match status" value="1"/>
</dbReference>
<dbReference type="PANTHER" id="PTHR37519:SF1">
    <property type="entry name" value="DIHYDROXYBIPHENYL DIOXYGENASE DOMAIN-CONTAINING PROTEIN"/>
    <property type="match status" value="1"/>
</dbReference>
<dbReference type="OrthoDB" id="5689462at2"/>
<dbReference type="Gene3D" id="3.10.180.10">
    <property type="entry name" value="2,3-Dihydroxybiphenyl 1,2-Dioxygenase, domain 1"/>
    <property type="match status" value="1"/>
</dbReference>
<dbReference type="InterPro" id="IPR010393">
    <property type="entry name" value="DUF991_YecM-like"/>
</dbReference>
<sequence length="189" mass="21841">MIIFNENLTALQLELIDFEDKIQALASVMKLDLKDYEIDHLALRVNSEQNAKIWLTRLLKCGRILSDNIVNGRSIYLIQLERPLAFAGQLVDVIELPFPKNKQYLQETWEHIEIVIPFLADESIEAWIGRINRQFLWQHLTQLTIKVSEPKVEGERLPNPSIAVSFADKSANHTCIKVHPYSIKKILEV</sequence>
<dbReference type="STRING" id="1908260.BKK50_05965"/>
<gene>
    <name evidence="1" type="ORF">BKK50_05965</name>
</gene>
<dbReference type="EMBL" id="MLHJ01000049">
    <property type="protein sequence ID" value="OOF42855.1"/>
    <property type="molecule type" value="Genomic_DNA"/>
</dbReference>